<dbReference type="Proteomes" id="UP001597418">
    <property type="component" value="Unassembled WGS sequence"/>
</dbReference>
<reference evidence="6" key="1">
    <citation type="journal article" date="2019" name="Int. J. Syst. Evol. Microbiol.">
        <title>The Global Catalogue of Microorganisms (GCM) 10K type strain sequencing project: providing services to taxonomists for standard genome sequencing and annotation.</title>
        <authorList>
            <consortium name="The Broad Institute Genomics Platform"/>
            <consortium name="The Broad Institute Genome Sequencing Center for Infectious Disease"/>
            <person name="Wu L."/>
            <person name="Ma J."/>
        </authorList>
    </citation>
    <scope>NUCLEOTIDE SEQUENCE [LARGE SCALE GENOMIC DNA]</scope>
    <source>
        <strain evidence="6">KCTC 42247</strain>
    </source>
</reference>
<dbReference type="InterPro" id="IPR001789">
    <property type="entry name" value="Sig_transdc_resp-reg_receiver"/>
</dbReference>
<evidence type="ECO:0000256" key="3">
    <source>
        <dbReference type="PROSITE-ProRule" id="PRU00169"/>
    </source>
</evidence>
<keyword evidence="1 3" id="KW-0597">Phosphoprotein</keyword>
<evidence type="ECO:0000256" key="1">
    <source>
        <dbReference type="ARBA" id="ARBA00022553"/>
    </source>
</evidence>
<dbReference type="PANTHER" id="PTHR44591:SF14">
    <property type="entry name" value="PROTEIN PILG"/>
    <property type="match status" value="1"/>
</dbReference>
<dbReference type="InterPro" id="IPR050595">
    <property type="entry name" value="Bact_response_regulator"/>
</dbReference>
<proteinExistence type="predicted"/>
<dbReference type="Gene3D" id="3.40.50.2300">
    <property type="match status" value="1"/>
</dbReference>
<name>A0ABW5UAS8_9SPHI</name>
<dbReference type="RefSeq" id="WP_082785060.1">
    <property type="nucleotide sequence ID" value="NZ_JBHUMB010000003.1"/>
</dbReference>
<keyword evidence="6" id="KW-1185">Reference proteome</keyword>
<dbReference type="EMBL" id="JBHUMB010000003">
    <property type="protein sequence ID" value="MFD2741807.1"/>
    <property type="molecule type" value="Genomic_DNA"/>
</dbReference>
<protein>
    <submittedName>
        <fullName evidence="5">Response regulator transcription factor</fullName>
    </submittedName>
</protein>
<feature type="domain" description="Response regulatory" evidence="4">
    <location>
        <begin position="8"/>
        <end position="134"/>
    </location>
</feature>
<evidence type="ECO:0000313" key="6">
    <source>
        <dbReference type="Proteomes" id="UP001597418"/>
    </source>
</evidence>
<dbReference type="PROSITE" id="PS50110">
    <property type="entry name" value="RESPONSE_REGULATORY"/>
    <property type="match status" value="1"/>
</dbReference>
<evidence type="ECO:0000313" key="5">
    <source>
        <dbReference type="EMBL" id="MFD2741807.1"/>
    </source>
</evidence>
<evidence type="ECO:0000256" key="2">
    <source>
        <dbReference type="ARBA" id="ARBA00023012"/>
    </source>
</evidence>
<evidence type="ECO:0000259" key="4">
    <source>
        <dbReference type="PROSITE" id="PS50110"/>
    </source>
</evidence>
<dbReference type="SMART" id="SM00448">
    <property type="entry name" value="REC"/>
    <property type="match status" value="1"/>
</dbReference>
<dbReference type="Pfam" id="PF00072">
    <property type="entry name" value="Response_reg"/>
    <property type="match status" value="1"/>
</dbReference>
<comment type="caution">
    <text evidence="5">The sequence shown here is derived from an EMBL/GenBank/DDBJ whole genome shotgun (WGS) entry which is preliminary data.</text>
</comment>
<dbReference type="SUPFAM" id="SSF52172">
    <property type="entry name" value="CheY-like"/>
    <property type="match status" value="1"/>
</dbReference>
<organism evidence="5 6">
    <name type="scientific">Sphingobacterium populi</name>
    <dbReference type="NCBI Taxonomy" id="1812824"/>
    <lineage>
        <taxon>Bacteria</taxon>
        <taxon>Pseudomonadati</taxon>
        <taxon>Bacteroidota</taxon>
        <taxon>Sphingobacteriia</taxon>
        <taxon>Sphingobacteriales</taxon>
        <taxon>Sphingobacteriaceae</taxon>
        <taxon>Sphingobacterium</taxon>
    </lineage>
</organism>
<gene>
    <name evidence="5" type="ORF">ACFSQ6_00200</name>
</gene>
<sequence>MTKYDTISIAVAEDSAFHCQILSLYVSAYNNMRIIIKAANGHELINELSKSKELPEICILDLHMPVMDGIATAKIVKKQYPNLTILGYTSSINISEIECFSKLVQNVFYKDDPRALFDEIRQIQSPSILGPSCK</sequence>
<keyword evidence="2" id="KW-0902">Two-component regulatory system</keyword>
<accession>A0ABW5UAS8</accession>
<feature type="modified residue" description="4-aspartylphosphate" evidence="3">
    <location>
        <position position="61"/>
    </location>
</feature>
<dbReference type="PANTHER" id="PTHR44591">
    <property type="entry name" value="STRESS RESPONSE REGULATOR PROTEIN 1"/>
    <property type="match status" value="1"/>
</dbReference>
<dbReference type="InterPro" id="IPR011006">
    <property type="entry name" value="CheY-like_superfamily"/>
</dbReference>